<dbReference type="AlphaFoldDB" id="A0AAW0Z1M7"/>
<organism evidence="2 3">
    <name type="scientific">Kwoniella newhampshirensis</name>
    <dbReference type="NCBI Taxonomy" id="1651941"/>
    <lineage>
        <taxon>Eukaryota</taxon>
        <taxon>Fungi</taxon>
        <taxon>Dikarya</taxon>
        <taxon>Basidiomycota</taxon>
        <taxon>Agaricomycotina</taxon>
        <taxon>Tremellomycetes</taxon>
        <taxon>Tremellales</taxon>
        <taxon>Cryptococcaceae</taxon>
        <taxon>Kwoniella</taxon>
    </lineage>
</organism>
<feature type="compositionally biased region" description="Basic and acidic residues" evidence="1">
    <location>
        <begin position="362"/>
        <end position="372"/>
    </location>
</feature>
<dbReference type="EMBL" id="JBCAWK010000004">
    <property type="protein sequence ID" value="KAK8861669.1"/>
    <property type="molecule type" value="Genomic_DNA"/>
</dbReference>
<feature type="region of interest" description="Disordered" evidence="1">
    <location>
        <begin position="362"/>
        <end position="392"/>
    </location>
</feature>
<feature type="compositionally biased region" description="Polar residues" evidence="1">
    <location>
        <begin position="293"/>
        <end position="303"/>
    </location>
</feature>
<accession>A0AAW0Z1M7</accession>
<feature type="compositionally biased region" description="Low complexity" evidence="1">
    <location>
        <begin position="411"/>
        <end position="420"/>
    </location>
</feature>
<feature type="compositionally biased region" description="Basic and acidic residues" evidence="1">
    <location>
        <begin position="178"/>
        <end position="197"/>
    </location>
</feature>
<feature type="compositionally biased region" description="Low complexity" evidence="1">
    <location>
        <begin position="113"/>
        <end position="125"/>
    </location>
</feature>
<proteinExistence type="predicted"/>
<dbReference type="KEGG" id="kne:92179750"/>
<gene>
    <name evidence="2" type="ORF">IAR55_002492</name>
</gene>
<feature type="compositionally biased region" description="Low complexity" evidence="1">
    <location>
        <begin position="488"/>
        <end position="499"/>
    </location>
</feature>
<feature type="region of interest" description="Disordered" evidence="1">
    <location>
        <begin position="1"/>
        <end position="38"/>
    </location>
</feature>
<sequence>MSQEDPWRDDFRSPSPTFSDLACDDTAAVGPPTLTDAGHDLRRELDLSLRADYAEFKQTPWTLAGQRRGRTGQEPQKPVGNIKAAGDRNERISLQPTPAGQPRNQDNQLKASTTTKTNRGTTRGNPYPRVSEPKPAGRHKVPPGPSIVEPRVRYSQWRDADGSRIPVDPRPPRSLMTDMDRLRDEQEKKEKRNEARRIANTRKKARKDKENEQIEFRMIPKGAGPTSGFPIVQALEKQKSLPAKKKRGAPTKKRNIKPASPSPPPKRKVADEDVDEMVTGIVNQKPKFIPSQDHMTADSTQIPDEQETESTRTFRKLRAAASLVQPPHERLKHPQPKHFSLFSAADQLDKYKCRWDAAKEKFEDCSKSDPSQKRGILATPPEDIECDDKQPSTITHLASSVVRDLEEDVVSSSSAFPYSSPLADKGRLTSGPFTKSRSSGPPLYPDPNRNEQSDASLEAHATTNPRAVRQDMGIEDPYNRLTTGEYRSQQPSSPLSQKSGVSQQPDPYKLDHIRRAGHLATDLALSSANNNRKERIRPGQTIKDVPRSENTQALSKFHLLELSSTNTQVDKTRRDRTPPGSLKYFCPVPDTGSTESSRRKFTVVTVNGDKYGPQVNARAEPYDRSASLLGVNRSVRFIGQRSDRTKNFQFVPAVPQQVYNASQDDSDPQDDRMNAWKRARPWTGRFRLRASCVDFS</sequence>
<feature type="region of interest" description="Disordered" evidence="1">
    <location>
        <begin position="55"/>
        <end position="311"/>
    </location>
</feature>
<dbReference type="Proteomes" id="UP001388673">
    <property type="component" value="Unassembled WGS sequence"/>
</dbReference>
<comment type="caution">
    <text evidence="2">The sequence shown here is derived from an EMBL/GenBank/DDBJ whole genome shotgun (WGS) entry which is preliminary data.</text>
</comment>
<evidence type="ECO:0000313" key="2">
    <source>
        <dbReference type="EMBL" id="KAK8861669.1"/>
    </source>
</evidence>
<feature type="region of interest" description="Disordered" evidence="1">
    <location>
        <begin position="567"/>
        <end position="590"/>
    </location>
</feature>
<dbReference type="GeneID" id="92179750"/>
<feature type="region of interest" description="Disordered" evidence="1">
    <location>
        <begin position="409"/>
        <end position="506"/>
    </location>
</feature>
<reference evidence="2 3" key="1">
    <citation type="journal article" date="2024" name="bioRxiv">
        <title>Comparative genomics of Cryptococcus and Kwoniella reveals pathogenesis evolution and contrasting karyotype dynamics via intercentromeric recombination or chromosome fusion.</title>
        <authorList>
            <person name="Coelho M.A."/>
            <person name="David-Palma M."/>
            <person name="Shea T."/>
            <person name="Bowers K."/>
            <person name="McGinley-Smith S."/>
            <person name="Mohammad A.W."/>
            <person name="Gnirke A."/>
            <person name="Yurkov A.M."/>
            <person name="Nowrousian M."/>
            <person name="Sun S."/>
            <person name="Cuomo C.A."/>
            <person name="Heitman J."/>
        </authorList>
    </citation>
    <scope>NUCLEOTIDE SEQUENCE [LARGE SCALE GENOMIC DNA]</scope>
    <source>
        <strain evidence="2 3">CBS 13917</strain>
    </source>
</reference>
<protein>
    <submittedName>
        <fullName evidence="2">Uncharacterized protein</fullName>
    </submittedName>
</protein>
<keyword evidence="3" id="KW-1185">Reference proteome</keyword>
<feature type="compositionally biased region" description="Polar residues" evidence="1">
    <location>
        <begin position="92"/>
        <end position="112"/>
    </location>
</feature>
<feature type="compositionally biased region" description="Basic and acidic residues" evidence="1">
    <location>
        <begin position="1"/>
        <end position="12"/>
    </location>
</feature>
<feature type="compositionally biased region" description="Basic residues" evidence="1">
    <location>
        <begin position="242"/>
        <end position="256"/>
    </location>
</feature>
<evidence type="ECO:0000256" key="1">
    <source>
        <dbReference type="SAM" id="MobiDB-lite"/>
    </source>
</evidence>
<dbReference type="RefSeq" id="XP_066804294.1">
    <property type="nucleotide sequence ID" value="XM_066945605.1"/>
</dbReference>
<evidence type="ECO:0000313" key="3">
    <source>
        <dbReference type="Proteomes" id="UP001388673"/>
    </source>
</evidence>
<name>A0AAW0Z1M7_9TREE</name>
<feature type="compositionally biased region" description="Basic and acidic residues" evidence="1">
    <location>
        <begin position="150"/>
        <end position="162"/>
    </location>
</feature>